<feature type="non-terminal residue" evidence="1">
    <location>
        <position position="1"/>
    </location>
</feature>
<protein>
    <submittedName>
        <fullName evidence="1">Uncharacterized protein</fullName>
    </submittedName>
</protein>
<dbReference type="Proteomes" id="UP000027120">
    <property type="component" value="Unassembled WGS sequence"/>
</dbReference>
<accession>A0A067DJ30</accession>
<evidence type="ECO:0000313" key="2">
    <source>
        <dbReference type="Proteomes" id="UP000027120"/>
    </source>
</evidence>
<dbReference type="EMBL" id="KK785610">
    <property type="protein sequence ID" value="KDO41555.1"/>
    <property type="molecule type" value="Genomic_DNA"/>
</dbReference>
<keyword evidence="2" id="KW-1185">Reference proteome</keyword>
<gene>
    <name evidence="1" type="ORF">CISIN_1g0200212mg</name>
</gene>
<organism evidence="1 2">
    <name type="scientific">Citrus sinensis</name>
    <name type="common">Sweet orange</name>
    <name type="synonym">Citrus aurantium var. sinensis</name>
    <dbReference type="NCBI Taxonomy" id="2711"/>
    <lineage>
        <taxon>Eukaryota</taxon>
        <taxon>Viridiplantae</taxon>
        <taxon>Streptophyta</taxon>
        <taxon>Embryophyta</taxon>
        <taxon>Tracheophyta</taxon>
        <taxon>Spermatophyta</taxon>
        <taxon>Magnoliopsida</taxon>
        <taxon>eudicotyledons</taxon>
        <taxon>Gunneridae</taxon>
        <taxon>Pentapetalae</taxon>
        <taxon>rosids</taxon>
        <taxon>malvids</taxon>
        <taxon>Sapindales</taxon>
        <taxon>Rutaceae</taxon>
        <taxon>Aurantioideae</taxon>
        <taxon>Citrus</taxon>
    </lineage>
</organism>
<proteinExistence type="predicted"/>
<dbReference type="AlphaFoldDB" id="A0A067DJ30"/>
<reference evidence="1 2" key="1">
    <citation type="submission" date="2014-04" db="EMBL/GenBank/DDBJ databases">
        <authorList>
            <consortium name="International Citrus Genome Consortium"/>
            <person name="Gmitter F."/>
            <person name="Chen C."/>
            <person name="Farmerie W."/>
            <person name="Harkins T."/>
            <person name="Desany B."/>
            <person name="Mohiuddin M."/>
            <person name="Kodira C."/>
            <person name="Borodovsky M."/>
            <person name="Lomsadze A."/>
            <person name="Burns P."/>
            <person name="Jenkins J."/>
            <person name="Prochnik S."/>
            <person name="Shu S."/>
            <person name="Chapman J."/>
            <person name="Pitluck S."/>
            <person name="Schmutz J."/>
            <person name="Rokhsar D."/>
        </authorList>
    </citation>
    <scope>NUCLEOTIDE SEQUENCE</scope>
</reference>
<sequence>LSTYNVKPVSRNSTLEASFSPEGMFVISGRVSPFSS</sequence>
<name>A0A067DJ30_CITSI</name>
<evidence type="ECO:0000313" key="1">
    <source>
        <dbReference type="EMBL" id="KDO41555.1"/>
    </source>
</evidence>